<dbReference type="EMBL" id="GL377305">
    <property type="protein sequence ID" value="EFI98389.1"/>
    <property type="molecule type" value="Genomic_DNA"/>
</dbReference>
<feature type="region of interest" description="Disordered" evidence="1">
    <location>
        <begin position="1"/>
        <end position="29"/>
    </location>
</feature>
<dbReference type="AlphaFoldDB" id="D8Q0S2"/>
<dbReference type="eggNOG" id="ENOG502S2YC">
    <property type="taxonomic scope" value="Eukaryota"/>
</dbReference>
<evidence type="ECO:0000313" key="2">
    <source>
        <dbReference type="EMBL" id="EFI98389.1"/>
    </source>
</evidence>
<dbReference type="HOGENOM" id="CLU_319846_0_0_1"/>
<feature type="compositionally biased region" description="Low complexity" evidence="1">
    <location>
        <begin position="328"/>
        <end position="338"/>
    </location>
</feature>
<feature type="region of interest" description="Disordered" evidence="1">
    <location>
        <begin position="290"/>
        <end position="355"/>
    </location>
</feature>
<protein>
    <submittedName>
        <fullName evidence="2">Uncharacterized protein</fullName>
    </submittedName>
</protein>
<feature type="compositionally biased region" description="Low complexity" evidence="1">
    <location>
        <begin position="345"/>
        <end position="355"/>
    </location>
</feature>
<dbReference type="VEuPathDB" id="FungiDB:SCHCODRAFT_02618651"/>
<accession>D8Q0S2</accession>
<keyword evidence="3" id="KW-1185">Reference proteome</keyword>
<dbReference type="InParanoid" id="D8Q0S2"/>
<dbReference type="OMA" id="LWFTIYT"/>
<evidence type="ECO:0000256" key="1">
    <source>
        <dbReference type="SAM" id="MobiDB-lite"/>
    </source>
</evidence>
<name>D8Q0S2_SCHCM</name>
<reference evidence="2 3" key="1">
    <citation type="journal article" date="2010" name="Nat. Biotechnol.">
        <title>Genome sequence of the model mushroom Schizophyllum commune.</title>
        <authorList>
            <person name="Ohm R.A."/>
            <person name="de Jong J.F."/>
            <person name="Lugones L.G."/>
            <person name="Aerts A."/>
            <person name="Kothe E."/>
            <person name="Stajich J.E."/>
            <person name="de Vries R.P."/>
            <person name="Record E."/>
            <person name="Levasseur A."/>
            <person name="Baker S.E."/>
            <person name="Bartholomew K.A."/>
            <person name="Coutinho P.M."/>
            <person name="Erdmann S."/>
            <person name="Fowler T.J."/>
            <person name="Gathman A.C."/>
            <person name="Lombard V."/>
            <person name="Henrissat B."/>
            <person name="Knabe N."/>
            <person name="Kuees U."/>
            <person name="Lilly W.W."/>
            <person name="Lindquist E."/>
            <person name="Lucas S."/>
            <person name="Magnuson J.K."/>
            <person name="Piumi F."/>
            <person name="Raudaskoski M."/>
            <person name="Salamov A."/>
            <person name="Schmutz J."/>
            <person name="Schwarze F.W.M.R."/>
            <person name="vanKuyk P.A."/>
            <person name="Horton J.S."/>
            <person name="Grigoriev I.V."/>
            <person name="Woesten H.A.B."/>
        </authorList>
    </citation>
    <scope>NUCLEOTIDE SEQUENCE [LARGE SCALE GENOMIC DNA]</scope>
    <source>
        <strain evidence="3">H4-8 / FGSC 9210</strain>
    </source>
</reference>
<feature type="region of interest" description="Disordered" evidence="1">
    <location>
        <begin position="430"/>
        <end position="449"/>
    </location>
</feature>
<dbReference type="STRING" id="578458.D8Q0S2"/>
<dbReference type="Proteomes" id="UP000007431">
    <property type="component" value="Unassembled WGS sequence"/>
</dbReference>
<feature type="compositionally biased region" description="Low complexity" evidence="1">
    <location>
        <begin position="291"/>
        <end position="320"/>
    </location>
</feature>
<sequence length="814" mass="88188">MSPMPAVSRESSVCQFSTPPTQPTKTQWRKPKTRTSFINKLFLFALSCLCVYSIATCSSEDNLQRPLCRSLSTYRQYVVEPYIIPPLKAAVNHPSVSPYVEKAYAAEQRVEPYVLRAYEISQPVVRKAVTLATPYAISAKHLVWDRTIVPQYHRHAVPRYNVYVQPHLDKYVVPVQQAVVRYYAQAERYYGQARSFYDARLQPHVAKAVEIGQRVYVFVKPRALQAYTHVYTRLNARWQVIRPDVMRFSALYWERMTMIAELFGDLRREFVDPHVLRIWDKVVELSGGKVAPSQTTPVTQATAAEPTPETPAESVTTSEAKITPTTLSSAAAGEASSSVPPPPVETVSETATSVTPSSTIAAPAVETPSASFVETASVSSSSQAVTQETTLTLSSPPSAAAVVPTDVIEEEDVDQFLLDLLGETSDAKVAADQGAEANEEAAADAAEAEERKRIKAQRVAERRADITSRHAKWAAELEALIAAEEQALAGVLAAIREGAAKELRKGRVLAEGVDGSKEAATGPKEAVDAAQAEGERLLKGLDSYLKKAAKAPESNDQARWGQVLDVVEAKFAEAMGRLQDNVATWYDELRQREAQEVLDSAAKVKALAERAQADLGIGYAWLDDVTYADWQRYHDLMRAYEKYDSDARTIANGTHPLSPSDPLVGAMSDTQDDAMTIIEGFQVRIRDLKALARDIYSAVDKKAAKAAEDVGAGATIGSVDAPVSALPIGEPSDVFANPSEAASAPEVSILPIDPSPSAPVPGVEGLDKIFVGRGAEEVKEAVARAESLGASVLSKGSSVAAEAVPTVTPDHEEL</sequence>
<evidence type="ECO:0000313" key="3">
    <source>
        <dbReference type="Proteomes" id="UP000007431"/>
    </source>
</evidence>
<proteinExistence type="predicted"/>
<gene>
    <name evidence="2" type="ORF">SCHCODRAFT_256842</name>
</gene>
<feature type="compositionally biased region" description="Polar residues" evidence="1">
    <location>
        <begin position="9"/>
        <end position="26"/>
    </location>
</feature>
<organism evidence="3">
    <name type="scientific">Schizophyllum commune (strain H4-8 / FGSC 9210)</name>
    <name type="common">Split gill fungus</name>
    <dbReference type="NCBI Taxonomy" id="578458"/>
    <lineage>
        <taxon>Eukaryota</taxon>
        <taxon>Fungi</taxon>
        <taxon>Dikarya</taxon>
        <taxon>Basidiomycota</taxon>
        <taxon>Agaricomycotina</taxon>
        <taxon>Agaricomycetes</taxon>
        <taxon>Agaricomycetidae</taxon>
        <taxon>Agaricales</taxon>
        <taxon>Schizophyllaceae</taxon>
        <taxon>Schizophyllum</taxon>
    </lineage>
</organism>